<accession>A0A9D4FGF0</accession>
<evidence type="ECO:0000313" key="2">
    <source>
        <dbReference type="Proteomes" id="UP000828390"/>
    </source>
</evidence>
<dbReference type="EMBL" id="JAIWYP010000007">
    <property type="protein sequence ID" value="KAH3796110.1"/>
    <property type="molecule type" value="Genomic_DNA"/>
</dbReference>
<dbReference type="Proteomes" id="UP000828390">
    <property type="component" value="Unassembled WGS sequence"/>
</dbReference>
<organism evidence="1 2">
    <name type="scientific">Dreissena polymorpha</name>
    <name type="common">Zebra mussel</name>
    <name type="synonym">Mytilus polymorpha</name>
    <dbReference type="NCBI Taxonomy" id="45954"/>
    <lineage>
        <taxon>Eukaryota</taxon>
        <taxon>Metazoa</taxon>
        <taxon>Spiralia</taxon>
        <taxon>Lophotrochozoa</taxon>
        <taxon>Mollusca</taxon>
        <taxon>Bivalvia</taxon>
        <taxon>Autobranchia</taxon>
        <taxon>Heteroconchia</taxon>
        <taxon>Euheterodonta</taxon>
        <taxon>Imparidentia</taxon>
        <taxon>Neoheterodontei</taxon>
        <taxon>Myida</taxon>
        <taxon>Dreissenoidea</taxon>
        <taxon>Dreissenidae</taxon>
        <taxon>Dreissena</taxon>
    </lineage>
</organism>
<comment type="caution">
    <text evidence="1">The sequence shown here is derived from an EMBL/GenBank/DDBJ whole genome shotgun (WGS) entry which is preliminary data.</text>
</comment>
<evidence type="ECO:0000313" key="1">
    <source>
        <dbReference type="EMBL" id="KAH3796110.1"/>
    </source>
</evidence>
<dbReference type="AlphaFoldDB" id="A0A9D4FGF0"/>
<reference evidence="1" key="1">
    <citation type="journal article" date="2019" name="bioRxiv">
        <title>The Genome of the Zebra Mussel, Dreissena polymorpha: A Resource for Invasive Species Research.</title>
        <authorList>
            <person name="McCartney M.A."/>
            <person name="Auch B."/>
            <person name="Kono T."/>
            <person name="Mallez S."/>
            <person name="Zhang Y."/>
            <person name="Obille A."/>
            <person name="Becker A."/>
            <person name="Abrahante J.E."/>
            <person name="Garbe J."/>
            <person name="Badalamenti J.P."/>
            <person name="Herman A."/>
            <person name="Mangelson H."/>
            <person name="Liachko I."/>
            <person name="Sullivan S."/>
            <person name="Sone E.D."/>
            <person name="Koren S."/>
            <person name="Silverstein K.A.T."/>
            <person name="Beckman K.B."/>
            <person name="Gohl D.M."/>
        </authorList>
    </citation>
    <scope>NUCLEOTIDE SEQUENCE</scope>
    <source>
        <strain evidence="1">Duluth1</strain>
        <tissue evidence="1">Whole animal</tissue>
    </source>
</reference>
<proteinExistence type="predicted"/>
<name>A0A9D4FGF0_DREPO</name>
<reference evidence="1" key="2">
    <citation type="submission" date="2020-11" db="EMBL/GenBank/DDBJ databases">
        <authorList>
            <person name="McCartney M.A."/>
            <person name="Auch B."/>
            <person name="Kono T."/>
            <person name="Mallez S."/>
            <person name="Becker A."/>
            <person name="Gohl D.M."/>
            <person name="Silverstein K.A.T."/>
            <person name="Koren S."/>
            <person name="Bechman K.B."/>
            <person name="Herman A."/>
            <person name="Abrahante J.E."/>
            <person name="Garbe J."/>
        </authorList>
    </citation>
    <scope>NUCLEOTIDE SEQUENCE</scope>
    <source>
        <strain evidence="1">Duluth1</strain>
        <tissue evidence="1">Whole animal</tissue>
    </source>
</reference>
<protein>
    <submittedName>
        <fullName evidence="1">Uncharacterized protein</fullName>
    </submittedName>
</protein>
<dbReference type="Gene3D" id="2.10.80.10">
    <property type="entry name" value="Lipase, subunit A"/>
    <property type="match status" value="1"/>
</dbReference>
<sequence length="82" mass="8919">MALCQDVCTPGDDSTCPVGQCCVKEGLVYLDTHEGPRPPFQISCKPFQQRGEWCYPEPDFTGMCPCASGLTCGNVQILGRCE</sequence>
<gene>
    <name evidence="1" type="ORF">DPMN_149677</name>
</gene>
<keyword evidence="2" id="KW-1185">Reference proteome</keyword>